<proteinExistence type="inferred from homology"/>
<evidence type="ECO:0000256" key="1">
    <source>
        <dbReference type="ARBA" id="ARBA00004613"/>
    </source>
</evidence>
<evidence type="ECO:0000256" key="2">
    <source>
        <dbReference type="ARBA" id="ARBA00009178"/>
    </source>
</evidence>
<evidence type="ECO:0000256" key="3">
    <source>
        <dbReference type="ARBA" id="ARBA00022525"/>
    </source>
</evidence>
<dbReference type="STRING" id="180498.A0A067JZA2"/>
<evidence type="ECO:0000313" key="8">
    <source>
        <dbReference type="Proteomes" id="UP000027138"/>
    </source>
</evidence>
<dbReference type="PANTHER" id="PTHR33136:SF13">
    <property type="entry name" value="OS10G0328900 PROTEIN"/>
    <property type="match status" value="1"/>
</dbReference>
<keyword evidence="6" id="KW-1015">Disulfide bond</keyword>
<dbReference type="EMBL" id="KK914782">
    <property type="protein sequence ID" value="KDP28133.1"/>
    <property type="molecule type" value="Genomic_DNA"/>
</dbReference>
<evidence type="ECO:0000256" key="4">
    <source>
        <dbReference type="ARBA" id="ARBA00022702"/>
    </source>
</evidence>
<dbReference type="AlphaFoldDB" id="A0A067JZA2"/>
<name>A0A067JZA2_JATCU</name>
<dbReference type="Pfam" id="PF05498">
    <property type="entry name" value="RALF"/>
    <property type="match status" value="1"/>
</dbReference>
<dbReference type="GO" id="GO:0009506">
    <property type="term" value="C:plasmodesma"/>
    <property type="evidence" value="ECO:0007669"/>
    <property type="project" value="TreeGrafter"/>
</dbReference>
<keyword evidence="5" id="KW-0732">Signal</keyword>
<protein>
    <recommendedName>
        <fullName evidence="9">Rapid alkalinization factor 1</fullName>
    </recommendedName>
</protein>
<keyword evidence="3" id="KW-0964">Secreted</keyword>
<evidence type="ECO:0008006" key="9">
    <source>
        <dbReference type="Google" id="ProtNLM"/>
    </source>
</evidence>
<dbReference type="GO" id="GO:0005576">
    <property type="term" value="C:extracellular region"/>
    <property type="evidence" value="ECO:0007669"/>
    <property type="project" value="UniProtKB-SubCell"/>
</dbReference>
<dbReference type="GO" id="GO:0019722">
    <property type="term" value="P:calcium-mediated signaling"/>
    <property type="evidence" value="ECO:0007669"/>
    <property type="project" value="TreeGrafter"/>
</dbReference>
<dbReference type="GO" id="GO:0040008">
    <property type="term" value="P:regulation of growth"/>
    <property type="evidence" value="ECO:0007669"/>
    <property type="project" value="UniProtKB-ARBA"/>
</dbReference>
<comment type="similarity">
    <text evidence="2">Belongs to the plant rapid alkalinization factor (RALF) family.</text>
</comment>
<evidence type="ECO:0000256" key="5">
    <source>
        <dbReference type="ARBA" id="ARBA00022729"/>
    </source>
</evidence>
<reference evidence="7 8" key="1">
    <citation type="journal article" date="2014" name="PLoS ONE">
        <title>Global Analysis of Gene Expression Profiles in Physic Nut (Jatropha curcas L.) Seedlings Exposed to Salt Stress.</title>
        <authorList>
            <person name="Zhang L."/>
            <person name="Zhang C."/>
            <person name="Wu P."/>
            <person name="Chen Y."/>
            <person name="Li M."/>
            <person name="Jiang H."/>
            <person name="Wu G."/>
        </authorList>
    </citation>
    <scope>NUCLEOTIDE SEQUENCE [LARGE SCALE GENOMIC DNA]</scope>
    <source>
        <strain evidence="8">cv. GZQX0401</strain>
        <tissue evidence="7">Young leaves</tissue>
    </source>
</reference>
<keyword evidence="4" id="KW-0372">Hormone</keyword>
<sequence length="128" mass="14327">MTDKTLTMAECNSSVHLIALCIFFSLLITIFSSSTVEATGESKLSWIPTRRGQWEGSIAECIGEEELDMDSEIHRRILQTTRYISYAALQRGSVPCSHRGATYYNCQPGAEANAYTRGCNAITRCRHR</sequence>
<dbReference type="PANTHER" id="PTHR33136">
    <property type="entry name" value="RAPID ALKALINIZATION FACTOR-LIKE"/>
    <property type="match status" value="1"/>
</dbReference>
<accession>A0A067JZA2</accession>
<gene>
    <name evidence="7" type="ORF">JCGZ_13904</name>
</gene>
<dbReference type="InterPro" id="IPR008801">
    <property type="entry name" value="RALF"/>
</dbReference>
<comment type="subcellular location">
    <subcellularLocation>
        <location evidence="1">Secreted</location>
    </subcellularLocation>
</comment>
<dbReference type="Proteomes" id="UP000027138">
    <property type="component" value="Unassembled WGS sequence"/>
</dbReference>
<evidence type="ECO:0000256" key="6">
    <source>
        <dbReference type="ARBA" id="ARBA00023157"/>
    </source>
</evidence>
<dbReference type="GO" id="GO:0005179">
    <property type="term" value="F:hormone activity"/>
    <property type="evidence" value="ECO:0007669"/>
    <property type="project" value="UniProtKB-KW"/>
</dbReference>
<dbReference type="OrthoDB" id="1613518at2759"/>
<keyword evidence="8" id="KW-1185">Reference proteome</keyword>
<organism evidence="7 8">
    <name type="scientific">Jatropha curcas</name>
    <name type="common">Barbados nut</name>
    <dbReference type="NCBI Taxonomy" id="180498"/>
    <lineage>
        <taxon>Eukaryota</taxon>
        <taxon>Viridiplantae</taxon>
        <taxon>Streptophyta</taxon>
        <taxon>Embryophyta</taxon>
        <taxon>Tracheophyta</taxon>
        <taxon>Spermatophyta</taxon>
        <taxon>Magnoliopsida</taxon>
        <taxon>eudicotyledons</taxon>
        <taxon>Gunneridae</taxon>
        <taxon>Pentapetalae</taxon>
        <taxon>rosids</taxon>
        <taxon>fabids</taxon>
        <taxon>Malpighiales</taxon>
        <taxon>Euphorbiaceae</taxon>
        <taxon>Crotonoideae</taxon>
        <taxon>Jatropheae</taxon>
        <taxon>Jatropha</taxon>
    </lineage>
</organism>
<evidence type="ECO:0000313" key="7">
    <source>
        <dbReference type="EMBL" id="KDP28133.1"/>
    </source>
</evidence>